<dbReference type="OrthoDB" id="5298826at2"/>
<dbReference type="AlphaFoldDB" id="A0A511TK11"/>
<reference evidence="2 3" key="1">
    <citation type="submission" date="2016-10" db="EMBL/GenBank/DDBJ databases">
        <authorList>
            <person name="Varghese N."/>
            <person name="Submissions S."/>
        </authorList>
    </citation>
    <scope>NUCLEOTIDE SEQUENCE [LARGE SCALE GENOMIC DNA]</scope>
    <source>
        <strain evidence="2 3">DSM 16525</strain>
    </source>
</reference>
<comment type="caution">
    <text evidence="1">The sequence shown here is derived from an EMBL/GenBank/DDBJ whole genome shotgun (WGS) entry which is preliminary data.</text>
</comment>
<organism evidence="1 4">
    <name type="scientific">Myxococcus fulvus</name>
    <dbReference type="NCBI Taxonomy" id="33"/>
    <lineage>
        <taxon>Bacteria</taxon>
        <taxon>Pseudomonadati</taxon>
        <taxon>Myxococcota</taxon>
        <taxon>Myxococcia</taxon>
        <taxon>Myxococcales</taxon>
        <taxon>Cystobacterineae</taxon>
        <taxon>Myxococcaceae</taxon>
        <taxon>Myxococcus</taxon>
    </lineage>
</organism>
<accession>A0A511TK11</accession>
<dbReference type="Pfam" id="PF13245">
    <property type="entry name" value="AAA_19"/>
    <property type="match status" value="1"/>
</dbReference>
<name>A0A511TK11_MYXFU</name>
<dbReference type="Proteomes" id="UP000183760">
    <property type="component" value="Unassembled WGS sequence"/>
</dbReference>
<evidence type="ECO:0000313" key="4">
    <source>
        <dbReference type="Proteomes" id="UP000321514"/>
    </source>
</evidence>
<sequence>MHLPTWDELIKEQKEVLETPLDQPLFVVGPPGSGKTVLAVQRAKSIAEANYRTTVVTYNRMLRRLVALLDGPRAATMQVLVGKDYHRRMGVNPPTLSHNSYAYDWNSILENLADYESVPTFDHLVIDEGQDLASEFFHYTEKHLAPVLTVFADFDQTLGSRHASAEEILEGTSLPNPIILSVNHRNRPEISEVAEHFHAGHLPAARAKRPASGERPRLIEDVSLPDACAQIATWFQNRGGNVGVVVSQNSTVQAATAQLRALLPDARVDLYTSDLKNEDEIELLSPGLTVLNCESVKGQEFDTLFLLELERFLPCRTARQKRTMYMLCARARDHLFVVSGKALSPAAQACLPSEDLLERS</sequence>
<dbReference type="Gene3D" id="3.40.50.300">
    <property type="entry name" value="P-loop containing nucleotide triphosphate hydrolases"/>
    <property type="match status" value="2"/>
</dbReference>
<dbReference type="SUPFAM" id="SSF52540">
    <property type="entry name" value="P-loop containing nucleoside triphosphate hydrolases"/>
    <property type="match status" value="1"/>
</dbReference>
<dbReference type="EMBL" id="FOIB01000001">
    <property type="protein sequence ID" value="SET22629.1"/>
    <property type="molecule type" value="Genomic_DNA"/>
</dbReference>
<proteinExistence type="predicted"/>
<evidence type="ECO:0000313" key="1">
    <source>
        <dbReference type="EMBL" id="GEN13558.1"/>
    </source>
</evidence>
<dbReference type="Proteomes" id="UP000321514">
    <property type="component" value="Unassembled WGS sequence"/>
</dbReference>
<evidence type="ECO:0000313" key="2">
    <source>
        <dbReference type="EMBL" id="SET22629.1"/>
    </source>
</evidence>
<gene>
    <name evidence="1" type="ORF">MFU01_85950</name>
    <name evidence="2" type="ORF">SAMN05443572_1011511</name>
</gene>
<reference evidence="1 4" key="2">
    <citation type="submission" date="2019-07" db="EMBL/GenBank/DDBJ databases">
        <title>Whole genome shotgun sequence of Myxococcus fulvus NBRC 100333.</title>
        <authorList>
            <person name="Hosoyama A."/>
            <person name="Uohara A."/>
            <person name="Ohji S."/>
            <person name="Ichikawa N."/>
        </authorList>
    </citation>
    <scope>NUCLEOTIDE SEQUENCE [LARGE SCALE GENOMIC DNA]</scope>
    <source>
        <strain evidence="1 4">NBRC 100333</strain>
    </source>
</reference>
<keyword evidence="3" id="KW-1185">Reference proteome</keyword>
<evidence type="ECO:0000313" key="3">
    <source>
        <dbReference type="Proteomes" id="UP000183760"/>
    </source>
</evidence>
<protein>
    <submittedName>
        <fullName evidence="2">Part of AAA domain-containing protein</fullName>
    </submittedName>
</protein>
<dbReference type="EMBL" id="BJXR01000090">
    <property type="protein sequence ID" value="GEN13558.1"/>
    <property type="molecule type" value="Genomic_DNA"/>
</dbReference>
<dbReference type="RefSeq" id="WP_074949923.1">
    <property type="nucleotide sequence ID" value="NZ_BJXR01000090.1"/>
</dbReference>
<dbReference type="InterPro" id="IPR027417">
    <property type="entry name" value="P-loop_NTPase"/>
</dbReference>